<dbReference type="InterPro" id="IPR036935">
    <property type="entry name" value="Ribosomal_bL9_N_sf"/>
</dbReference>
<evidence type="ECO:0000313" key="6">
    <source>
        <dbReference type="EMBL" id="RWA08001.1"/>
    </source>
</evidence>
<evidence type="ECO:0000256" key="2">
    <source>
        <dbReference type="ARBA" id="ARBA00022980"/>
    </source>
</evidence>
<accession>A0A439D192</accession>
<dbReference type="GO" id="GO:0003735">
    <property type="term" value="F:structural constituent of ribosome"/>
    <property type="evidence" value="ECO:0007669"/>
    <property type="project" value="InterPro"/>
</dbReference>
<feature type="compositionally biased region" description="Polar residues" evidence="4">
    <location>
        <begin position="119"/>
        <end position="131"/>
    </location>
</feature>
<evidence type="ECO:0000256" key="3">
    <source>
        <dbReference type="ARBA" id="ARBA00023274"/>
    </source>
</evidence>
<proteinExistence type="inferred from homology"/>
<comment type="similarity">
    <text evidence="1">Belongs to the bacterial ribosomal protein bL9 family.</text>
</comment>
<protein>
    <recommendedName>
        <fullName evidence="5">Ribosomal protein L9 domain-containing protein</fullName>
    </recommendedName>
</protein>
<sequence length="289" mass="31397">MAAPRLARSPTCLSCLRRLAQPSSPSPLSWTQTRAKTTKAELEDLQGIPVRLLRDIPTFGRKHAIIRVKAGRMRNIWFPKGAAEYMTRQRFTEMGLSEAAIGVRDRSFGTQLVLDEEQGTQARTQTQTSSEGKSKRKDVLTLSPEETQTLLMTLLPKALVFPRIPVSTTPAPPPEPLVPRSPSLAANAVTSTHSSTAPESAVVTPIFGSVSRSDILALIKETLLADPQGGRVALEAESLELLGLDLEHDGENRIKRLGTFEVLIAPGVGANGEEIEPVRRLVQVVAEES</sequence>
<dbReference type="GO" id="GO:0006412">
    <property type="term" value="P:translation"/>
    <property type="evidence" value="ECO:0007669"/>
    <property type="project" value="InterPro"/>
</dbReference>
<evidence type="ECO:0000256" key="4">
    <source>
        <dbReference type="SAM" id="MobiDB-lite"/>
    </source>
</evidence>
<comment type="caution">
    <text evidence="6">The sequence shown here is derived from an EMBL/GenBank/DDBJ whole genome shotgun (WGS) entry which is preliminary data.</text>
</comment>
<evidence type="ECO:0000259" key="5">
    <source>
        <dbReference type="Pfam" id="PF01281"/>
    </source>
</evidence>
<dbReference type="Proteomes" id="UP000286045">
    <property type="component" value="Unassembled WGS sequence"/>
</dbReference>
<dbReference type="SUPFAM" id="SSF55658">
    <property type="entry name" value="L9 N-domain-like"/>
    <property type="match status" value="1"/>
</dbReference>
<dbReference type="InterPro" id="IPR009027">
    <property type="entry name" value="Ribosomal_bL9/RNase_H1_N"/>
</dbReference>
<keyword evidence="3" id="KW-0687">Ribonucleoprotein</keyword>
<evidence type="ECO:0000256" key="1">
    <source>
        <dbReference type="ARBA" id="ARBA00010605"/>
    </source>
</evidence>
<dbReference type="GO" id="GO:0005840">
    <property type="term" value="C:ribosome"/>
    <property type="evidence" value="ECO:0007669"/>
    <property type="project" value="UniProtKB-KW"/>
</dbReference>
<dbReference type="AlphaFoldDB" id="A0A439D192"/>
<evidence type="ECO:0000313" key="7">
    <source>
        <dbReference type="Proteomes" id="UP000286045"/>
    </source>
</evidence>
<feature type="region of interest" description="Disordered" evidence="4">
    <location>
        <begin position="114"/>
        <end position="139"/>
    </location>
</feature>
<dbReference type="Pfam" id="PF01281">
    <property type="entry name" value="Ribosomal_L9_N"/>
    <property type="match status" value="1"/>
</dbReference>
<reference evidence="6 7" key="1">
    <citation type="submission" date="2018-12" db="EMBL/GenBank/DDBJ databases">
        <title>Draft genome sequence of Xylaria grammica IHI A82.</title>
        <authorList>
            <person name="Buettner E."/>
            <person name="Kellner H."/>
        </authorList>
    </citation>
    <scope>NUCLEOTIDE SEQUENCE [LARGE SCALE GENOMIC DNA]</scope>
    <source>
        <strain evidence="6 7">IHI A82</strain>
    </source>
</reference>
<name>A0A439D192_9PEZI</name>
<keyword evidence="7" id="KW-1185">Reference proteome</keyword>
<feature type="domain" description="Ribosomal protein L9" evidence="5">
    <location>
        <begin position="49"/>
        <end position="90"/>
    </location>
</feature>
<gene>
    <name evidence="6" type="ORF">EKO27_g7104</name>
</gene>
<dbReference type="PANTHER" id="PTHR21368">
    <property type="entry name" value="50S RIBOSOMAL PROTEIN L9"/>
    <property type="match status" value="1"/>
</dbReference>
<dbReference type="GO" id="GO:1990904">
    <property type="term" value="C:ribonucleoprotein complex"/>
    <property type="evidence" value="ECO:0007669"/>
    <property type="project" value="UniProtKB-KW"/>
</dbReference>
<organism evidence="6 7">
    <name type="scientific">Xylaria grammica</name>
    <dbReference type="NCBI Taxonomy" id="363999"/>
    <lineage>
        <taxon>Eukaryota</taxon>
        <taxon>Fungi</taxon>
        <taxon>Dikarya</taxon>
        <taxon>Ascomycota</taxon>
        <taxon>Pezizomycotina</taxon>
        <taxon>Sordariomycetes</taxon>
        <taxon>Xylariomycetidae</taxon>
        <taxon>Xylariales</taxon>
        <taxon>Xylariaceae</taxon>
        <taxon>Xylaria</taxon>
    </lineage>
</organism>
<dbReference type="InterPro" id="IPR000244">
    <property type="entry name" value="Ribosomal_bL9"/>
</dbReference>
<dbReference type="STRING" id="363999.A0A439D192"/>
<keyword evidence="2" id="KW-0689">Ribosomal protein</keyword>
<dbReference type="InterPro" id="IPR020070">
    <property type="entry name" value="Ribosomal_bL9_N"/>
</dbReference>
<dbReference type="Gene3D" id="3.40.5.10">
    <property type="entry name" value="Ribosomal protein L9, N-terminal domain"/>
    <property type="match status" value="1"/>
</dbReference>
<dbReference type="EMBL" id="RYZI01000224">
    <property type="protein sequence ID" value="RWA08001.1"/>
    <property type="molecule type" value="Genomic_DNA"/>
</dbReference>